<feature type="compositionally biased region" description="Polar residues" evidence="1">
    <location>
        <begin position="179"/>
        <end position="189"/>
    </location>
</feature>
<feature type="compositionally biased region" description="Acidic residues" evidence="1">
    <location>
        <begin position="52"/>
        <end position="61"/>
    </location>
</feature>
<feature type="transmembrane region" description="Helical" evidence="2">
    <location>
        <begin position="276"/>
        <end position="297"/>
    </location>
</feature>
<accession>A0A7S4ADW7</accession>
<feature type="transmembrane region" description="Helical" evidence="2">
    <location>
        <begin position="304"/>
        <end position="322"/>
    </location>
</feature>
<dbReference type="CDD" id="cd07042">
    <property type="entry name" value="STAS_SulP_like_sulfate_transporter"/>
    <property type="match status" value="1"/>
</dbReference>
<feature type="transmembrane region" description="Helical" evidence="2">
    <location>
        <begin position="372"/>
        <end position="395"/>
    </location>
</feature>
<dbReference type="InterPro" id="IPR002645">
    <property type="entry name" value="STAS_dom"/>
</dbReference>
<dbReference type="SUPFAM" id="SSF52091">
    <property type="entry name" value="SpoIIaa-like"/>
    <property type="match status" value="1"/>
</dbReference>
<keyword evidence="2" id="KW-0812">Transmembrane</keyword>
<gene>
    <name evidence="4" type="ORF">PAUS00366_LOCUS5079</name>
</gene>
<feature type="transmembrane region" description="Helical" evidence="2">
    <location>
        <begin position="770"/>
        <end position="801"/>
    </location>
</feature>
<dbReference type="PANTHER" id="PTHR43310:SF2">
    <property type="entry name" value="SLC26A_SULP TRANSPORTER DOMAIN-CONTAINING PROTEIN"/>
    <property type="match status" value="1"/>
</dbReference>
<feature type="transmembrane region" description="Helical" evidence="2">
    <location>
        <begin position="676"/>
        <end position="699"/>
    </location>
</feature>
<keyword evidence="2" id="KW-1133">Transmembrane helix</keyword>
<sequence length="1184" mass="129459">MIEYTEDDGVGRQEKTKAINTNDSNNTLAGLFAPPLTPPTPQRNTESKPEDGDGDGDDDDDGMHADAGSVSHMMRLFAPPSATAATSTENRTSESLSPWPPPTPSTRTSSRMNMNLLLGAQNSPEKQLSEAAPLLAGGYGYHTPQSSMDMNSPSLLSIGDVDKTPKTSLRTYGGVGSDANGNGNGNVSTAGHARRRSSVAGHARIPSVAMPSISESRAQIILAQPDLNLSNNDNRSENKRKRKINTTDKVLSQTQPGILVRTATNVIYSLQESTTYIGSFVYLLYHVVFCLALGSAIMRPNNPVSILGLMTKTAALGTLVASPNYWFKLSQDIPALYPTADLFLAPFLAKLALIVDQALANDSAVTEKENDAVFLASFGMLTAIGMASSACFILAASVFKLANLGSFLPFPVICGFFSAVGILTWTSAINVDTGGKTIGVILTSGDFGLIRYALIHHIPTIVVAGFMKYLGPKNPFFVGAVVIVTVVLFYLFMFVTGTTLQEMKEEGWFWSHEELIYDKDASTLGFEVWAPPAPFGVWMVIHKVHWGAVRDGISTVVAMSSLYLIRCSVHGAALKKNISNLSRRVLNTPTTETTAASAEIKNEDGNDGLTERIPKSSYIKSRKFSEAVDIEAVMSLPVPHDIANSSSSNINDPEAENAKYKIIQAKSTNKSLKTVSLAYGWSQVFNVVAGGFAITPSVASSCTMYMLGAEGLAPQIGAVLLLLIFYLTDFQIVGYIPKPAFSSMLVLSFFDMTHAWFFRSFLKTQDKLEWMVVPAIVVCAFVLDLLSAVFLGIAFSTFIFVGAFFRSGVVKYVANGQSINSTIERPSFLMSQWLNENGNRIQVICLQNYLFFGNASAIYNYVFELFESNKGEDALFLKSKSRFLILDLTLVTGMDTSTVDVFIQIRNLCEGSNCKLFMAGMSKNIRSILALGGFKADTGVRSKRQLRFFARLDAALGKAEDMLLELDYDDKIDRVRMRRFMSRNDSGFQTALRHIDTEHGDNFFRELAGLEKYTTMMELKPGEVLYTDGKSEGVERGLFFIESGVLKEERDTGCTGTRRGLDVTAISSSIEGSGNTLTRIQRCSLALDSKTASECQTFRLARLGVGWVAGTMEFFHMKRPGNQVALDHCKLHHLPFSKIQEAELEDPILVLKLYKLLSYLMARQQEATIGQLATLHSIMSSPAR</sequence>
<evidence type="ECO:0000256" key="2">
    <source>
        <dbReference type="SAM" id="Phobius"/>
    </source>
</evidence>
<dbReference type="Gene3D" id="3.30.750.24">
    <property type="entry name" value="STAS domain"/>
    <property type="match status" value="1"/>
</dbReference>
<dbReference type="EMBL" id="HBIX01006431">
    <property type="protein sequence ID" value="CAE0712327.1"/>
    <property type="molecule type" value="Transcribed_RNA"/>
</dbReference>
<feature type="compositionally biased region" description="Polar residues" evidence="1">
    <location>
        <begin position="18"/>
        <end position="28"/>
    </location>
</feature>
<dbReference type="InterPro" id="IPR052706">
    <property type="entry name" value="Membrane-Transporter-like"/>
</dbReference>
<dbReference type="InterPro" id="IPR014710">
    <property type="entry name" value="RmlC-like_jellyroll"/>
</dbReference>
<feature type="region of interest" description="Disordered" evidence="1">
    <location>
        <begin position="1"/>
        <end position="109"/>
    </location>
</feature>
<organism evidence="4">
    <name type="scientific">Pseudo-nitzschia australis</name>
    <dbReference type="NCBI Taxonomy" id="44445"/>
    <lineage>
        <taxon>Eukaryota</taxon>
        <taxon>Sar</taxon>
        <taxon>Stramenopiles</taxon>
        <taxon>Ochrophyta</taxon>
        <taxon>Bacillariophyta</taxon>
        <taxon>Bacillariophyceae</taxon>
        <taxon>Bacillariophycidae</taxon>
        <taxon>Bacillariales</taxon>
        <taxon>Bacillariaceae</taxon>
        <taxon>Pseudo-nitzschia</taxon>
    </lineage>
</organism>
<dbReference type="AlphaFoldDB" id="A0A7S4ADW7"/>
<protein>
    <recommendedName>
        <fullName evidence="3">STAS domain-containing protein</fullName>
    </recommendedName>
</protein>
<dbReference type="PANTHER" id="PTHR43310">
    <property type="entry name" value="SULFATE TRANSPORTER YBAR-RELATED"/>
    <property type="match status" value="1"/>
</dbReference>
<name>A0A7S4ADW7_9STRA</name>
<dbReference type="PROSITE" id="PS50801">
    <property type="entry name" value="STAS"/>
    <property type="match status" value="1"/>
</dbReference>
<feature type="compositionally biased region" description="Low complexity" evidence="1">
    <location>
        <begin position="78"/>
        <end position="97"/>
    </location>
</feature>
<feature type="transmembrane region" description="Helical" evidence="2">
    <location>
        <begin position="711"/>
        <end position="728"/>
    </location>
</feature>
<dbReference type="Pfam" id="PF01740">
    <property type="entry name" value="STAS"/>
    <property type="match status" value="1"/>
</dbReference>
<evidence type="ECO:0000256" key="1">
    <source>
        <dbReference type="SAM" id="MobiDB-lite"/>
    </source>
</evidence>
<feature type="transmembrane region" description="Helical" evidence="2">
    <location>
        <begin position="449"/>
        <end position="470"/>
    </location>
</feature>
<evidence type="ECO:0000313" key="4">
    <source>
        <dbReference type="EMBL" id="CAE0712327.1"/>
    </source>
</evidence>
<dbReference type="Gene3D" id="2.60.120.10">
    <property type="entry name" value="Jelly Rolls"/>
    <property type="match status" value="1"/>
</dbReference>
<feature type="region of interest" description="Disordered" evidence="1">
    <location>
        <begin position="172"/>
        <end position="201"/>
    </location>
</feature>
<feature type="transmembrane region" description="Helical" evidence="2">
    <location>
        <begin position="407"/>
        <end position="428"/>
    </location>
</feature>
<keyword evidence="2" id="KW-0472">Membrane</keyword>
<feature type="domain" description="STAS" evidence="3">
    <location>
        <begin position="843"/>
        <end position="959"/>
    </location>
</feature>
<dbReference type="InterPro" id="IPR018490">
    <property type="entry name" value="cNMP-bd_dom_sf"/>
</dbReference>
<reference evidence="4" key="1">
    <citation type="submission" date="2021-01" db="EMBL/GenBank/DDBJ databases">
        <authorList>
            <person name="Corre E."/>
            <person name="Pelletier E."/>
            <person name="Niang G."/>
            <person name="Scheremetjew M."/>
            <person name="Finn R."/>
            <person name="Kale V."/>
            <person name="Holt S."/>
            <person name="Cochrane G."/>
            <person name="Meng A."/>
            <person name="Brown T."/>
            <person name="Cohen L."/>
        </authorList>
    </citation>
    <scope>NUCLEOTIDE SEQUENCE</scope>
    <source>
        <strain evidence="4">10249 10 AB</strain>
    </source>
</reference>
<dbReference type="InterPro" id="IPR036513">
    <property type="entry name" value="STAS_dom_sf"/>
</dbReference>
<dbReference type="SUPFAM" id="SSF51206">
    <property type="entry name" value="cAMP-binding domain-like"/>
    <property type="match status" value="1"/>
</dbReference>
<feature type="transmembrane region" description="Helical" evidence="2">
    <location>
        <begin position="476"/>
        <end position="495"/>
    </location>
</feature>
<evidence type="ECO:0000259" key="3">
    <source>
        <dbReference type="PROSITE" id="PS50801"/>
    </source>
</evidence>
<proteinExistence type="predicted"/>